<organism evidence="1 2">
    <name type="scientific">Diphasiastrum complanatum</name>
    <name type="common">Issler's clubmoss</name>
    <name type="synonym">Lycopodium complanatum</name>
    <dbReference type="NCBI Taxonomy" id="34168"/>
    <lineage>
        <taxon>Eukaryota</taxon>
        <taxon>Viridiplantae</taxon>
        <taxon>Streptophyta</taxon>
        <taxon>Embryophyta</taxon>
        <taxon>Tracheophyta</taxon>
        <taxon>Lycopodiopsida</taxon>
        <taxon>Lycopodiales</taxon>
        <taxon>Lycopodiaceae</taxon>
        <taxon>Lycopodioideae</taxon>
        <taxon>Diphasiastrum</taxon>
    </lineage>
</organism>
<dbReference type="Proteomes" id="UP001162992">
    <property type="component" value="Chromosome 17"/>
</dbReference>
<accession>A0ACC2B7X7</accession>
<evidence type="ECO:0000313" key="1">
    <source>
        <dbReference type="EMBL" id="KAJ7525888.1"/>
    </source>
</evidence>
<name>A0ACC2B7X7_DIPCM</name>
<evidence type="ECO:0000313" key="2">
    <source>
        <dbReference type="Proteomes" id="UP001162992"/>
    </source>
</evidence>
<proteinExistence type="predicted"/>
<reference evidence="2" key="1">
    <citation type="journal article" date="2024" name="Proc. Natl. Acad. Sci. U.S.A.">
        <title>Extraordinary preservation of gene collinearity over three hundred million years revealed in homosporous lycophytes.</title>
        <authorList>
            <person name="Li C."/>
            <person name="Wickell D."/>
            <person name="Kuo L.Y."/>
            <person name="Chen X."/>
            <person name="Nie B."/>
            <person name="Liao X."/>
            <person name="Peng D."/>
            <person name="Ji J."/>
            <person name="Jenkins J."/>
            <person name="Williams M."/>
            <person name="Shu S."/>
            <person name="Plott C."/>
            <person name="Barry K."/>
            <person name="Rajasekar S."/>
            <person name="Grimwood J."/>
            <person name="Han X."/>
            <person name="Sun S."/>
            <person name="Hou Z."/>
            <person name="He W."/>
            <person name="Dai G."/>
            <person name="Sun C."/>
            <person name="Schmutz J."/>
            <person name="Leebens-Mack J.H."/>
            <person name="Li F.W."/>
            <person name="Wang L."/>
        </authorList>
    </citation>
    <scope>NUCLEOTIDE SEQUENCE [LARGE SCALE GENOMIC DNA]</scope>
    <source>
        <strain evidence="2">cv. PW_Plant_1</strain>
    </source>
</reference>
<keyword evidence="2" id="KW-1185">Reference proteome</keyword>
<protein>
    <submittedName>
        <fullName evidence="1">Uncharacterized protein</fullName>
    </submittedName>
</protein>
<sequence>MKHSSDKLSMKISRNLHHMASTHVNISSRQHRKRRSKKSIHYTMLQSSTTLTPSKHRMVSMAEATSSSTSIFRLPQATLSHMCMSDGEASYELRDSRETKIQEKPNHFLCSEDYLGEYCVHSRSAEVEESLGDNGTQKFDQDNVSLRESQMIQTPRKISEAVIADSPSPASTHDQIRNQDSGSSGTDPSGRTAGDHHRASICICKTLIGAPSRAEIEEFFADIAERCKQKLLTARYNFDFKKDVPLQGRYEWISLTPS</sequence>
<comment type="caution">
    <text evidence="1">The sequence shown here is derived from an EMBL/GenBank/DDBJ whole genome shotgun (WGS) entry which is preliminary data.</text>
</comment>
<gene>
    <name evidence="1" type="ORF">O6H91_17G072100</name>
</gene>
<dbReference type="EMBL" id="CM055108">
    <property type="protein sequence ID" value="KAJ7525888.1"/>
    <property type="molecule type" value="Genomic_DNA"/>
</dbReference>